<evidence type="ECO:0000259" key="4">
    <source>
        <dbReference type="PROSITE" id="PS50196"/>
    </source>
</evidence>
<dbReference type="Gene3D" id="2.30.29.30">
    <property type="entry name" value="Pleckstrin-homology domain (PH domain)/Phosphotyrosine-binding domain (PTB)"/>
    <property type="match status" value="1"/>
</dbReference>
<sequence length="393" mass="43454">MPGKESLEEEKNKQLEEKSSEASKTEDNMATKRKHESNEEHEEIPEKKPKETNVEEKNEAENEETNERMRTIDLKKDQGESPVKKPVKQTEEKVADEASPSKPEEKASSGEEEPKNESKEKVDPPSKASPKFSSFSKFASFSNSSSSPFASISNSQAPEKKEEASPSKAPSFGAKYANLSMNDILASTKQTSKEEAADEKQQSQKQEKKSFEELLANETPSDSAATPEATEDASAGTKAETEGLSDKNGVQINQLSENEMITGEEKEKTLYSIRARLYVVDGEKKIWKERGHGVLKVNVPLEGSEGAHRLVMRNDAVHRVIMNVPLFQGMSEQAFQIASASSGGFANYVKIFVIENGKSVLYAVHVKDNESASQLRDHIVAAIPKQDKDSKKE</sequence>
<feature type="compositionally biased region" description="Basic and acidic residues" evidence="3">
    <location>
        <begin position="44"/>
        <end position="96"/>
    </location>
</feature>
<keyword evidence="2" id="KW-0539">Nucleus</keyword>
<feature type="domain" description="RanBD1" evidence="4">
    <location>
        <begin position="252"/>
        <end position="388"/>
    </location>
</feature>
<evidence type="ECO:0000256" key="3">
    <source>
        <dbReference type="SAM" id="MobiDB-lite"/>
    </source>
</evidence>
<evidence type="ECO:0000313" key="5">
    <source>
        <dbReference type="EMBL" id="WBW73984.1"/>
    </source>
</evidence>
<organism evidence="5 6">
    <name type="scientific">Schizosaccharomyces osmophilus</name>
    <dbReference type="NCBI Taxonomy" id="2545709"/>
    <lineage>
        <taxon>Eukaryota</taxon>
        <taxon>Fungi</taxon>
        <taxon>Dikarya</taxon>
        <taxon>Ascomycota</taxon>
        <taxon>Taphrinomycotina</taxon>
        <taxon>Schizosaccharomycetes</taxon>
        <taxon>Schizosaccharomycetales</taxon>
        <taxon>Schizosaccharomycetaceae</taxon>
        <taxon>Schizosaccharomyces</taxon>
    </lineage>
</organism>
<reference evidence="5 6" key="1">
    <citation type="journal article" date="2023" name="G3 (Bethesda)">
        <title>A high-quality reference genome for the fission yeast Schizosaccharomyces osmophilus.</title>
        <authorList>
            <person name="Jia G.S."/>
            <person name="Zhang W.C."/>
            <person name="Liang Y."/>
            <person name="Liu X.H."/>
            <person name="Rhind N."/>
            <person name="Pidoux A."/>
            <person name="Brysch-Herzberg M."/>
            <person name="Du L.L."/>
        </authorList>
    </citation>
    <scope>NUCLEOTIDE SEQUENCE [LARGE SCALE GENOMIC DNA]</scope>
    <source>
        <strain evidence="5 6">CBS 15793</strain>
    </source>
</reference>
<accession>A0AAF0AXN3</accession>
<dbReference type="PROSITE" id="PS50196">
    <property type="entry name" value="RANBD1"/>
    <property type="match status" value="1"/>
</dbReference>
<feature type="region of interest" description="Disordered" evidence="3">
    <location>
        <begin position="1"/>
        <end position="252"/>
    </location>
</feature>
<evidence type="ECO:0000256" key="1">
    <source>
        <dbReference type="ARBA" id="ARBA00004123"/>
    </source>
</evidence>
<feature type="compositionally biased region" description="Basic and acidic residues" evidence="3">
    <location>
        <begin position="191"/>
        <end position="212"/>
    </location>
</feature>
<dbReference type="AlphaFoldDB" id="A0AAF0AXN3"/>
<comment type="subcellular location">
    <subcellularLocation>
        <location evidence="1">Nucleus</location>
    </subcellularLocation>
</comment>
<dbReference type="SUPFAM" id="SSF50729">
    <property type="entry name" value="PH domain-like"/>
    <property type="match status" value="1"/>
</dbReference>
<dbReference type="Pfam" id="PF00638">
    <property type="entry name" value="Ran_BP1"/>
    <property type="match status" value="1"/>
</dbReference>
<dbReference type="PANTHER" id="PTHR23138:SF142">
    <property type="entry name" value="RAN-BINDING PROTEIN 3B-RELATED"/>
    <property type="match status" value="1"/>
</dbReference>
<dbReference type="InterPro" id="IPR000156">
    <property type="entry name" value="Ran_bind_dom"/>
</dbReference>
<dbReference type="SMART" id="SM00160">
    <property type="entry name" value="RanBD"/>
    <property type="match status" value="1"/>
</dbReference>
<dbReference type="EMBL" id="CP115612">
    <property type="protein sequence ID" value="WBW73984.1"/>
    <property type="molecule type" value="Genomic_DNA"/>
</dbReference>
<feature type="compositionally biased region" description="Polar residues" evidence="3">
    <location>
        <begin position="179"/>
        <end position="190"/>
    </location>
</feature>
<dbReference type="PANTHER" id="PTHR23138">
    <property type="entry name" value="RAN BINDING PROTEIN"/>
    <property type="match status" value="1"/>
</dbReference>
<dbReference type="InterPro" id="IPR045255">
    <property type="entry name" value="RanBP1-like"/>
</dbReference>
<feature type="compositionally biased region" description="Basic and acidic residues" evidence="3">
    <location>
        <begin position="102"/>
        <end position="124"/>
    </location>
</feature>
<evidence type="ECO:0000256" key="2">
    <source>
        <dbReference type="ARBA" id="ARBA00023242"/>
    </source>
</evidence>
<dbReference type="RefSeq" id="XP_056038227.1">
    <property type="nucleotide sequence ID" value="XM_056181395.1"/>
</dbReference>
<dbReference type="GO" id="GO:0005634">
    <property type="term" value="C:nucleus"/>
    <property type="evidence" value="ECO:0007669"/>
    <property type="project" value="UniProtKB-SubCell"/>
</dbReference>
<dbReference type="CDD" id="cd13180">
    <property type="entry name" value="RanBD_RanBP3"/>
    <property type="match status" value="1"/>
</dbReference>
<dbReference type="KEGG" id="som:SOMG_02603"/>
<name>A0AAF0AXN3_9SCHI</name>
<gene>
    <name evidence="5" type="primary">hba1</name>
    <name evidence="5" type="ORF">SOMG_02603</name>
</gene>
<protein>
    <submittedName>
        <fullName evidence="5">Ran GAP Hba1</fullName>
    </submittedName>
</protein>
<evidence type="ECO:0000313" key="6">
    <source>
        <dbReference type="Proteomes" id="UP001212411"/>
    </source>
</evidence>
<dbReference type="InterPro" id="IPR011993">
    <property type="entry name" value="PH-like_dom_sf"/>
</dbReference>
<feature type="compositionally biased region" description="Basic and acidic residues" evidence="3">
    <location>
        <begin position="1"/>
        <end position="30"/>
    </location>
</feature>
<dbReference type="GeneID" id="80876084"/>
<proteinExistence type="predicted"/>
<dbReference type="Proteomes" id="UP001212411">
    <property type="component" value="Chromosome 2"/>
</dbReference>
<feature type="compositionally biased region" description="Low complexity" evidence="3">
    <location>
        <begin position="125"/>
        <end position="155"/>
    </location>
</feature>
<keyword evidence="6" id="KW-1185">Reference proteome</keyword>